<feature type="region of interest" description="Disordered" evidence="11">
    <location>
        <begin position="957"/>
        <end position="1003"/>
    </location>
</feature>
<feature type="compositionally biased region" description="Polar residues" evidence="11">
    <location>
        <begin position="880"/>
        <end position="894"/>
    </location>
</feature>
<evidence type="ECO:0000313" key="12">
    <source>
        <dbReference type="EMBL" id="EYE97863.1"/>
    </source>
</evidence>
<evidence type="ECO:0000256" key="9">
    <source>
        <dbReference type="ARBA" id="ARBA00031256"/>
    </source>
</evidence>
<evidence type="ECO:0000256" key="11">
    <source>
        <dbReference type="SAM" id="MobiDB-lite"/>
    </source>
</evidence>
<evidence type="ECO:0000256" key="6">
    <source>
        <dbReference type="ARBA" id="ARBA00023163"/>
    </source>
</evidence>
<keyword evidence="7 10" id="KW-0539">Nucleus</keyword>
<dbReference type="AlphaFoldDB" id="A0A017SLL4"/>
<sequence length="1064" mass="117017">MVITTTAPSPSSAKQWKLFFDQCLKHRIDANEFKNLSNILAARCSVSESVLVDVLCDVRAVGAAAGVKWDPLVPVYIDCLCKTERVKISSVLAGLLKRSSILLQSQSQIQSSDESDKSKQRKKNGYTLMTDIRAIQDVMLAVSTGNNTPRTSAEAIDIFSAAVDWIQAVVSWHQQHQQTGGLMGSPDAVSLFESLGILLAALSGTTKGVDVLSSDHEGLKIKLGQALSAYLPLCVEVSLPLRNRLDSLQKEFSLYGEPASKSLDMAMVEGMNVNALQFEASVMDGPVINSRAGLYVYINSMLVGRPLIDDNMLLSYLVNRYGGHYKALIEEVITASFDVLSNAMYRNESNRTMFIFRSFLVNKLPAFFATMLAASMVTIPMEICISNALGRLDPNTFPSFSQMFSMQGNTVLSDVRQEFLFACASHRLIPESSIERLLGENPMQAVPVGHVKDDLVSQIYANPERAEQLINDIESTEGNANAIVGAITEVIHQLCNQKESMTLKNICISLSRRPQALDVILLFRSTKQILQPLCTLLDNWHWDSDQGENQPVYDEFGSILLLILNFKYRYDLKPYELGISSDDSFVLKLLDRGSCNQKLEDLTEKQNKDLGAWIGALFIAEGISEETMSNCSPQEFYLLVTTLFSQSLGACEAGKLEFETLKGGFEYLLEPFLLPSLVVALGWLGNRIWESESEPTIALKTLHSLVSPTSISGEAQAIHQTVISMTARTLEEQLKDVRARHPSRTDIKPILDALEPHLSFQRTGSCHRTELESWSHSGNGSVGGLLGSVRNTFQSLVLWSTNPEISMAPPSYTHRQVVAGVRMLGATRVLRALEEELKLQTEAGSGDLALDVAAMIVSAPMMESFTADQMHYHPPENKDQSQQSKHQQTATNLRSPVLTLRDALSIRHQDVPRISEKDPLRAEMIVRLYRRVNAVTAPTAQVPSLDVSNILGNMSVTDQSSQPQARSQSQTQQQSQQQQQAQQQAQSQEQQQPSQMDLDADAENGDFSHMLDTAAAAAGNGGGDMDGMDMGTGLDTSIDDVLNAADIAAVGNPEFLDLDMEGMF</sequence>
<reference evidence="13" key="1">
    <citation type="journal article" date="2014" name="Nat. Commun.">
        <title>Genomic adaptations of the halophilic Dead Sea filamentous fungus Eurotium rubrum.</title>
        <authorList>
            <person name="Kis-Papo T."/>
            <person name="Weig A.R."/>
            <person name="Riley R."/>
            <person name="Persoh D."/>
            <person name="Salamov A."/>
            <person name="Sun H."/>
            <person name="Lipzen A."/>
            <person name="Wasser S.P."/>
            <person name="Rambold G."/>
            <person name="Grigoriev I.V."/>
            <person name="Nevo E."/>
        </authorList>
    </citation>
    <scope>NUCLEOTIDE SEQUENCE [LARGE SCALE GENOMIC DNA]</scope>
    <source>
        <strain evidence="13">CBS 135680</strain>
    </source>
</reference>
<feature type="compositionally biased region" description="Low complexity" evidence="11">
    <location>
        <begin position="959"/>
        <end position="995"/>
    </location>
</feature>
<dbReference type="GO" id="GO:0016592">
    <property type="term" value="C:mediator complex"/>
    <property type="evidence" value="ECO:0007669"/>
    <property type="project" value="InterPro"/>
</dbReference>
<keyword evidence="4 10" id="KW-0805">Transcription regulation</keyword>
<evidence type="ECO:0000256" key="1">
    <source>
        <dbReference type="ARBA" id="ARBA00004123"/>
    </source>
</evidence>
<evidence type="ECO:0000256" key="8">
    <source>
        <dbReference type="ARBA" id="ARBA00025687"/>
    </source>
</evidence>
<protein>
    <recommendedName>
        <fullName evidence="3 10">Mediator of RNA polymerase II transcription subunit 5</fullName>
    </recommendedName>
    <alternativeName>
        <fullName evidence="9 10">Mediator complex subunit 5</fullName>
    </alternativeName>
</protein>
<keyword evidence="6 10" id="KW-0804">Transcription</keyword>
<comment type="subcellular location">
    <subcellularLocation>
        <location evidence="1 10">Nucleus</location>
    </subcellularLocation>
</comment>
<proteinExistence type="inferred from homology"/>
<keyword evidence="13" id="KW-1185">Reference proteome</keyword>
<gene>
    <name evidence="10" type="primary">MED5</name>
    <name evidence="12" type="ORF">EURHEDRAFT_512960</name>
</gene>
<evidence type="ECO:0000313" key="13">
    <source>
        <dbReference type="Proteomes" id="UP000019804"/>
    </source>
</evidence>
<keyword evidence="5 10" id="KW-0010">Activator</keyword>
<dbReference type="EMBL" id="KK088414">
    <property type="protein sequence ID" value="EYE97863.1"/>
    <property type="molecule type" value="Genomic_DNA"/>
</dbReference>
<evidence type="ECO:0000256" key="3">
    <source>
        <dbReference type="ARBA" id="ARBA00020628"/>
    </source>
</evidence>
<dbReference type="PANTHER" id="PTHR35784:SF1">
    <property type="entry name" value="MEDIATOR OF RNA POLYMERASE II TRANSCRIPTION SUBUNIT 5"/>
    <property type="match status" value="1"/>
</dbReference>
<organism evidence="12 13">
    <name type="scientific">Aspergillus ruber (strain CBS 135680)</name>
    <dbReference type="NCBI Taxonomy" id="1388766"/>
    <lineage>
        <taxon>Eukaryota</taxon>
        <taxon>Fungi</taxon>
        <taxon>Dikarya</taxon>
        <taxon>Ascomycota</taxon>
        <taxon>Pezizomycotina</taxon>
        <taxon>Eurotiomycetes</taxon>
        <taxon>Eurotiomycetidae</taxon>
        <taxon>Eurotiales</taxon>
        <taxon>Aspergillaceae</taxon>
        <taxon>Aspergillus</taxon>
        <taxon>Aspergillus subgen. Aspergillus</taxon>
    </lineage>
</organism>
<dbReference type="InterPro" id="IPR014801">
    <property type="entry name" value="Mediator_Med5_fun"/>
</dbReference>
<dbReference type="OrthoDB" id="5322661at2759"/>
<dbReference type="Proteomes" id="UP000019804">
    <property type="component" value="Unassembled WGS sequence"/>
</dbReference>
<evidence type="ECO:0000256" key="4">
    <source>
        <dbReference type="ARBA" id="ARBA00023015"/>
    </source>
</evidence>
<name>A0A017SLL4_ASPRC</name>
<dbReference type="GO" id="GO:0006357">
    <property type="term" value="P:regulation of transcription by RNA polymerase II"/>
    <property type="evidence" value="ECO:0007669"/>
    <property type="project" value="InterPro"/>
</dbReference>
<evidence type="ECO:0000256" key="5">
    <source>
        <dbReference type="ARBA" id="ARBA00023159"/>
    </source>
</evidence>
<dbReference type="GO" id="GO:0003712">
    <property type="term" value="F:transcription coregulator activity"/>
    <property type="evidence" value="ECO:0007669"/>
    <property type="project" value="InterPro"/>
</dbReference>
<accession>A0A017SLL4</accession>
<dbReference type="STRING" id="1388766.A0A017SLL4"/>
<comment type="function">
    <text evidence="8 10">Component of the Mediator complex, a coactivator involved in the regulated transcription of nearly all RNA polymerase II-dependent genes. Mediator functions as a bridge to convey information from gene-specific regulatory proteins to the basal RNA polymerase II transcription machinery. Mediator is recruited to promoters by direct interactions with regulatory proteins and serves as a scaffold for the assembly of a functional preinitiation complex with RNA polymerase II and the general transcription factors.</text>
</comment>
<comment type="similarity">
    <text evidence="2 10">Belongs to the Mediator complex subunit 5 family.</text>
</comment>
<dbReference type="Pfam" id="PF08689">
    <property type="entry name" value="Med5"/>
    <property type="match status" value="1"/>
</dbReference>
<evidence type="ECO:0000256" key="7">
    <source>
        <dbReference type="ARBA" id="ARBA00023242"/>
    </source>
</evidence>
<feature type="region of interest" description="Disordered" evidence="11">
    <location>
        <begin position="870"/>
        <end position="896"/>
    </location>
</feature>
<feature type="compositionally biased region" description="Basic and acidic residues" evidence="11">
    <location>
        <begin position="870"/>
        <end position="879"/>
    </location>
</feature>
<evidence type="ECO:0000256" key="10">
    <source>
        <dbReference type="RuleBase" id="RU364142"/>
    </source>
</evidence>
<dbReference type="HOGENOM" id="CLU_004096_0_0_1"/>
<comment type="subunit">
    <text evidence="10">Component of the Mediator complex.</text>
</comment>
<evidence type="ECO:0000256" key="2">
    <source>
        <dbReference type="ARBA" id="ARBA00008782"/>
    </source>
</evidence>
<dbReference type="PANTHER" id="PTHR35784">
    <property type="entry name" value="MEDIATOR OF RNA POLYMERASE II TRANSCRIPTION SUBUNIT 5"/>
    <property type="match status" value="1"/>
</dbReference>